<evidence type="ECO:0000256" key="1">
    <source>
        <dbReference type="ARBA" id="ARBA00009861"/>
    </source>
</evidence>
<dbReference type="PANTHER" id="PTHR31642:SF5">
    <property type="entry name" value="OS01G0104900 PROTEIN"/>
    <property type="match status" value="1"/>
</dbReference>
<keyword evidence="3" id="KW-1185">Reference proteome</keyword>
<dbReference type="GO" id="GO:0016747">
    <property type="term" value="F:acyltransferase activity, transferring groups other than amino-acyl groups"/>
    <property type="evidence" value="ECO:0007669"/>
    <property type="project" value="TreeGrafter"/>
</dbReference>
<comment type="similarity">
    <text evidence="1">Belongs to the plant acyltransferase family.</text>
</comment>
<dbReference type="Pfam" id="PF02458">
    <property type="entry name" value="Transferase"/>
    <property type="match status" value="1"/>
</dbReference>
<accession>A0AAD4XY42</accession>
<gene>
    <name evidence="2" type="ORF">MKW98_029835</name>
</gene>
<dbReference type="InterPro" id="IPR023213">
    <property type="entry name" value="CAT-like_dom_sf"/>
</dbReference>
<evidence type="ECO:0000313" key="3">
    <source>
        <dbReference type="Proteomes" id="UP001202328"/>
    </source>
</evidence>
<sequence>MISILNLIYISKFKKSQPFLICLEKSTPKRPLYLSNIDNLDFHRHTKIEFLFVYRKSIPIKNLKSSLSKVLFHYNPLAGRLRNCVEDENRLEVDCNGKENNTWLNMAWKDKLLFQFYAKSDLDIPPLVIQIGGCNAIKVLVSVPKNIVHKFEYYMMNDILQKDDELINGEFEFEGKNIKSRI</sequence>
<protein>
    <submittedName>
        <fullName evidence="2">Uncharacterized protein</fullName>
    </submittedName>
</protein>
<dbReference type="EMBL" id="JAJJMB010000969">
    <property type="protein sequence ID" value="KAI3959798.1"/>
    <property type="molecule type" value="Genomic_DNA"/>
</dbReference>
<proteinExistence type="inferred from homology"/>
<reference evidence="2" key="1">
    <citation type="submission" date="2022-04" db="EMBL/GenBank/DDBJ databases">
        <title>A functionally conserved STORR gene fusion in Papaver species that diverged 16.8 million years ago.</title>
        <authorList>
            <person name="Catania T."/>
        </authorList>
    </citation>
    <scope>NUCLEOTIDE SEQUENCE</scope>
    <source>
        <strain evidence="2">S-188037</strain>
    </source>
</reference>
<comment type="caution">
    <text evidence="2">The sequence shown here is derived from an EMBL/GenBank/DDBJ whole genome shotgun (WGS) entry which is preliminary data.</text>
</comment>
<dbReference type="AlphaFoldDB" id="A0AAD4XY42"/>
<dbReference type="PANTHER" id="PTHR31642">
    <property type="entry name" value="TRICHOTHECENE 3-O-ACETYLTRANSFERASE"/>
    <property type="match status" value="1"/>
</dbReference>
<dbReference type="Proteomes" id="UP001202328">
    <property type="component" value="Unassembled WGS sequence"/>
</dbReference>
<dbReference type="InterPro" id="IPR050317">
    <property type="entry name" value="Plant_Fungal_Acyltransferase"/>
</dbReference>
<evidence type="ECO:0000313" key="2">
    <source>
        <dbReference type="EMBL" id="KAI3959798.1"/>
    </source>
</evidence>
<dbReference type="Gene3D" id="3.30.559.10">
    <property type="entry name" value="Chloramphenicol acetyltransferase-like domain"/>
    <property type="match status" value="1"/>
</dbReference>
<name>A0AAD4XY42_9MAGN</name>
<organism evidence="2 3">
    <name type="scientific">Papaver atlanticum</name>
    <dbReference type="NCBI Taxonomy" id="357466"/>
    <lineage>
        <taxon>Eukaryota</taxon>
        <taxon>Viridiplantae</taxon>
        <taxon>Streptophyta</taxon>
        <taxon>Embryophyta</taxon>
        <taxon>Tracheophyta</taxon>
        <taxon>Spermatophyta</taxon>
        <taxon>Magnoliopsida</taxon>
        <taxon>Ranunculales</taxon>
        <taxon>Papaveraceae</taxon>
        <taxon>Papaveroideae</taxon>
        <taxon>Papaver</taxon>
    </lineage>
</organism>